<gene>
    <name evidence="2" type="ORF">HNQ94_000113</name>
</gene>
<evidence type="ECO:0000256" key="1">
    <source>
        <dbReference type="SAM" id="Phobius"/>
    </source>
</evidence>
<evidence type="ECO:0000313" key="2">
    <source>
        <dbReference type="EMBL" id="MBB6451692.1"/>
    </source>
</evidence>
<sequence>MKQYDERTEFDQTFQSFESIQFDERDKKEVYTNIMNKIENKPSKNRFSKWSKHILTTAVVAIFFIVGGYLLTDKFIMDQANPTPLDENKKTIQTYLEKEFTGPNEELSNILDNGIISPEFNAYREETYGDLVANFKNMVNLNHILVFLIDAHMNGYQLNPKTIDIQEIEDTQNNVYNYKVEVEYSKGNQVNTATVTGIINLDENGKISMIRKMDGRELLEKINQSIHTTLKEVETAITEQGLELEEPDLPSGNAFIQELNDVSPKAYFIDERTLSIYEFPTVQAREKGMEDFEEKTATMRLVPHETYTNKNILVFYVEGNEETNNKIKTAITELE</sequence>
<feature type="transmembrane region" description="Helical" evidence="1">
    <location>
        <begin position="54"/>
        <end position="72"/>
    </location>
</feature>
<dbReference type="Proteomes" id="UP000581688">
    <property type="component" value="Unassembled WGS sequence"/>
</dbReference>
<dbReference type="AlphaFoldDB" id="A0A841Q189"/>
<keyword evidence="3" id="KW-1185">Reference proteome</keyword>
<comment type="caution">
    <text evidence="2">The sequence shown here is derived from an EMBL/GenBank/DDBJ whole genome shotgun (WGS) entry which is preliminary data.</text>
</comment>
<organism evidence="2 3">
    <name type="scientific">Salirhabdus euzebyi</name>
    <dbReference type="NCBI Taxonomy" id="394506"/>
    <lineage>
        <taxon>Bacteria</taxon>
        <taxon>Bacillati</taxon>
        <taxon>Bacillota</taxon>
        <taxon>Bacilli</taxon>
        <taxon>Bacillales</taxon>
        <taxon>Bacillaceae</taxon>
        <taxon>Salirhabdus</taxon>
    </lineage>
</organism>
<keyword evidence="1" id="KW-0472">Membrane</keyword>
<evidence type="ECO:0000313" key="3">
    <source>
        <dbReference type="Proteomes" id="UP000581688"/>
    </source>
</evidence>
<accession>A0A841Q189</accession>
<dbReference type="EMBL" id="JACHGH010000001">
    <property type="protein sequence ID" value="MBB6451692.1"/>
    <property type="molecule type" value="Genomic_DNA"/>
</dbReference>
<proteinExistence type="predicted"/>
<keyword evidence="1" id="KW-0812">Transmembrane</keyword>
<reference evidence="2 3" key="1">
    <citation type="submission" date="2020-08" db="EMBL/GenBank/DDBJ databases">
        <title>Genomic Encyclopedia of Type Strains, Phase IV (KMG-IV): sequencing the most valuable type-strain genomes for metagenomic binning, comparative biology and taxonomic classification.</title>
        <authorList>
            <person name="Goeker M."/>
        </authorList>
    </citation>
    <scope>NUCLEOTIDE SEQUENCE [LARGE SCALE GENOMIC DNA]</scope>
    <source>
        <strain evidence="2 3">DSM 19612</strain>
    </source>
</reference>
<dbReference type="RefSeq" id="WP_174496314.1">
    <property type="nucleotide sequence ID" value="NZ_CADDWK010000007.1"/>
</dbReference>
<protein>
    <submittedName>
        <fullName evidence="2">Uncharacterized protein</fullName>
    </submittedName>
</protein>
<name>A0A841Q189_9BACI</name>
<keyword evidence="1" id="KW-1133">Transmembrane helix</keyword>